<gene>
    <name evidence="1" type="ORF">MS2017_1142</name>
</gene>
<dbReference type="KEGG" id="bthg:MS2017_1142"/>
<organism evidence="1 2">
    <name type="scientific">Bathymodiolus thermophilus thioautotrophic gill symbiont</name>
    <dbReference type="NCBI Taxonomy" id="2360"/>
    <lineage>
        <taxon>Bacteria</taxon>
        <taxon>Pseudomonadati</taxon>
        <taxon>Pseudomonadota</taxon>
        <taxon>Gammaproteobacteria</taxon>
        <taxon>sulfur-oxidizing symbionts</taxon>
    </lineage>
</organism>
<proteinExistence type="predicted"/>
<dbReference type="AlphaFoldDB" id="A0A3G3IMQ4"/>
<sequence length="118" mass="13595">MIFILIQRPLSSEPILNADDCIVFYSHQRFYKTLSIKTLELDKRIKISTKTAYRLVLQGKAVGGALYKYLRHQYKKCRKRYGKNDYQGRIPNHIDINDTPALLIGVLVLATGRLDLAI</sequence>
<reference evidence="1 2" key="1">
    <citation type="submission" date="2017-11" db="EMBL/GenBank/DDBJ databases">
        <title>Genome sequence of the bacterial symbiont EPR9N from a vent mussel Bathymodiolus thermophilus.</title>
        <authorList>
            <person name="Won Y.-J."/>
        </authorList>
    </citation>
    <scope>NUCLEOTIDE SEQUENCE [LARGE SCALE GENOMIC DNA]</scope>
    <source>
        <strain evidence="1 2">EPR9N</strain>
    </source>
</reference>
<name>A0A3G3IMQ4_9GAMM</name>
<dbReference type="EMBL" id="CP024634">
    <property type="protein sequence ID" value="AYQ56844.1"/>
    <property type="molecule type" value="Genomic_DNA"/>
</dbReference>
<protein>
    <submittedName>
        <fullName evidence="1">Transposase IS30</fullName>
    </submittedName>
</protein>
<evidence type="ECO:0000313" key="1">
    <source>
        <dbReference type="EMBL" id="AYQ56844.1"/>
    </source>
</evidence>
<evidence type="ECO:0000313" key="2">
    <source>
        <dbReference type="Proteomes" id="UP000278334"/>
    </source>
</evidence>
<accession>A0A3G3IMQ4</accession>
<dbReference type="RefSeq" id="WP_122951557.1">
    <property type="nucleotide sequence ID" value="NZ_CP024634.1"/>
</dbReference>
<dbReference type="Proteomes" id="UP000278334">
    <property type="component" value="Chromosome"/>
</dbReference>